<feature type="compositionally biased region" description="Acidic residues" evidence="1">
    <location>
        <begin position="326"/>
        <end position="344"/>
    </location>
</feature>
<name>A0A388LFT8_CHABU</name>
<evidence type="ECO:0000313" key="3">
    <source>
        <dbReference type="Proteomes" id="UP000265515"/>
    </source>
</evidence>
<feature type="compositionally biased region" description="Acidic residues" evidence="1">
    <location>
        <begin position="177"/>
        <end position="189"/>
    </location>
</feature>
<reference evidence="2 3" key="1">
    <citation type="journal article" date="2018" name="Cell">
        <title>The Chara Genome: Secondary Complexity and Implications for Plant Terrestrialization.</title>
        <authorList>
            <person name="Nishiyama T."/>
            <person name="Sakayama H."/>
            <person name="Vries J.D."/>
            <person name="Buschmann H."/>
            <person name="Saint-Marcoux D."/>
            <person name="Ullrich K.K."/>
            <person name="Haas F.B."/>
            <person name="Vanderstraeten L."/>
            <person name="Becker D."/>
            <person name="Lang D."/>
            <person name="Vosolsobe S."/>
            <person name="Rombauts S."/>
            <person name="Wilhelmsson P.K.I."/>
            <person name="Janitza P."/>
            <person name="Kern R."/>
            <person name="Heyl A."/>
            <person name="Rumpler F."/>
            <person name="Villalobos L.I.A.C."/>
            <person name="Clay J.M."/>
            <person name="Skokan R."/>
            <person name="Toyoda A."/>
            <person name="Suzuki Y."/>
            <person name="Kagoshima H."/>
            <person name="Schijlen E."/>
            <person name="Tajeshwar N."/>
            <person name="Catarino B."/>
            <person name="Hetherington A.J."/>
            <person name="Saltykova A."/>
            <person name="Bonnot C."/>
            <person name="Breuninger H."/>
            <person name="Symeonidi A."/>
            <person name="Radhakrishnan G.V."/>
            <person name="Van Nieuwerburgh F."/>
            <person name="Deforce D."/>
            <person name="Chang C."/>
            <person name="Karol K.G."/>
            <person name="Hedrich R."/>
            <person name="Ulvskov P."/>
            <person name="Glockner G."/>
            <person name="Delwiche C.F."/>
            <person name="Petrasek J."/>
            <person name="Van de Peer Y."/>
            <person name="Friml J."/>
            <person name="Beilby M."/>
            <person name="Dolan L."/>
            <person name="Kohara Y."/>
            <person name="Sugano S."/>
            <person name="Fujiyama A."/>
            <person name="Delaux P.-M."/>
            <person name="Quint M."/>
            <person name="TheiBen G."/>
            <person name="Hagemann M."/>
            <person name="Harholt J."/>
            <person name="Dunand C."/>
            <person name="Zachgo S."/>
            <person name="Langdale J."/>
            <person name="Maumus F."/>
            <person name="Straeten D.V.D."/>
            <person name="Gould S.B."/>
            <person name="Rensing S.A."/>
        </authorList>
    </citation>
    <scope>NUCLEOTIDE SEQUENCE [LARGE SCALE GENOMIC DNA]</scope>
    <source>
        <strain evidence="2 3">S276</strain>
    </source>
</reference>
<evidence type="ECO:0000256" key="1">
    <source>
        <dbReference type="SAM" id="MobiDB-lite"/>
    </source>
</evidence>
<gene>
    <name evidence="2" type="ORF">CBR_g31641</name>
</gene>
<feature type="compositionally biased region" description="Basic and acidic residues" evidence="1">
    <location>
        <begin position="941"/>
        <end position="954"/>
    </location>
</feature>
<comment type="caution">
    <text evidence="2">The sequence shown here is derived from an EMBL/GenBank/DDBJ whole genome shotgun (WGS) entry which is preliminary data.</text>
</comment>
<proteinExistence type="predicted"/>
<keyword evidence="3" id="KW-1185">Reference proteome</keyword>
<sequence>MKAFDMRGDGTEFRMLSPEEFLSKTNANRVTGCLPIVNSSFWMSKPLVQFNSPMDLLPGVVKRYREDFSKLPPDQQAHCDFLPFEAGSKSRRQTPSATTGKTKQLLGGTSGANLPSPSVRGGRDLAQGSSEATEFDDRLLHQRNVGRENSQGSAVARDEDNDEDEEGRSVGPHDDGVNEADVEVGDDNMEDRGALADEDAGTPMHGHDISPAGAVGAAIGQPSTSRGISLSQSRSKGGHDSHAMQGPKARKRIRETSPSASTHKRQARTDAVNEARGALTASQEARPPRKNSQGGRSGGQGGGRGGGDRGGARKCSQRVRPQELQDSGDEGEGVDPPMPEDADEPVQRVSPIDTTRCFFLEYDDQGFATQDVHALHVDVMRMKCISRGRILFNHHSLSENIVRGIENAIESSISTDPGAWDRPELVLAPVDRNDIVGGQGRQITPTEFLERDPTEFDWYAICGQHTVEAMKILVRKGSPAVKVYGLNAYSKCLLDIMRKERYMVCMFNYVLFRAEGRADDEWNDAFFMSYKDLEDWYGPNGLCAAEWEKERDKLHVNKVKMVPRRLGGVEEARQGAGLGPTAAMYKEAPFHLKVFIYTAIDKLDLLRAEVKRIASYAVILAAIMDIPSSNISTAWTSHEFDALHTLMTKCCGQNWVLFFFAPQKVQSDVLRHLFRWEDVKVIPGTWKRVDRPPNYITRYDNMTTTSRDMMAIVLHADGGDLKKVTDKPRLHNDLTTVHVVEEKFGKCQGKHGGIEGDDSAMYSISEREPGKLRSLCGSFLGEAEGVLLLGRAHAGLVWELLLAGNNVIACDESAKDIAYLTKFVDILVKDERFACHVEKPRSKHRSNRDMFHKLGRKRLKVTETLKHYHGALTGAFETFVARCEILKFDLHKDQLMSKDYADLAKSGDGFNLVDSEEDSSGSDLELGDGKGGEGPGGGMVRSHDKGTVRSHERPVQVAAHSVGLMVAPMEGTGLPNMGICGPNDEDDIDMPCEASKLAPGDPIPPGYCADPTTIYFLGGKHARTDSEADSSRDLQPDWSVDVNVQHTLLRACDEA</sequence>
<protein>
    <submittedName>
        <fullName evidence="2">Uncharacterized protein</fullName>
    </submittedName>
</protein>
<dbReference type="AlphaFoldDB" id="A0A388LFT8"/>
<feature type="compositionally biased region" description="Low complexity" evidence="1">
    <location>
        <begin position="98"/>
        <end position="107"/>
    </location>
</feature>
<accession>A0A388LFT8</accession>
<evidence type="ECO:0000313" key="2">
    <source>
        <dbReference type="EMBL" id="GBG81083.1"/>
    </source>
</evidence>
<feature type="compositionally biased region" description="Polar residues" evidence="1">
    <location>
        <begin position="221"/>
        <end position="235"/>
    </location>
</feature>
<dbReference type="Proteomes" id="UP000265515">
    <property type="component" value="Unassembled WGS sequence"/>
</dbReference>
<dbReference type="EMBL" id="BFEA01000364">
    <property type="protein sequence ID" value="GBG81083.1"/>
    <property type="molecule type" value="Genomic_DNA"/>
</dbReference>
<feature type="compositionally biased region" description="Basic and acidic residues" evidence="1">
    <location>
        <begin position="167"/>
        <end position="176"/>
    </location>
</feature>
<feature type="region of interest" description="Disordered" evidence="1">
    <location>
        <begin position="85"/>
        <end position="350"/>
    </location>
</feature>
<feature type="region of interest" description="Disordered" evidence="1">
    <location>
        <begin position="911"/>
        <end position="954"/>
    </location>
</feature>
<feature type="compositionally biased region" description="Gly residues" evidence="1">
    <location>
        <begin position="295"/>
        <end position="305"/>
    </location>
</feature>
<organism evidence="2 3">
    <name type="scientific">Chara braunii</name>
    <name type="common">Braun's stonewort</name>
    <dbReference type="NCBI Taxonomy" id="69332"/>
    <lineage>
        <taxon>Eukaryota</taxon>
        <taxon>Viridiplantae</taxon>
        <taxon>Streptophyta</taxon>
        <taxon>Charophyceae</taxon>
        <taxon>Charales</taxon>
        <taxon>Characeae</taxon>
        <taxon>Chara</taxon>
    </lineage>
</organism>
<dbReference type="Gramene" id="GBG81083">
    <property type="protein sequence ID" value="GBG81083"/>
    <property type="gene ID" value="CBR_g31641"/>
</dbReference>